<keyword evidence="2" id="KW-1185">Reference proteome</keyword>
<dbReference type="Proteomes" id="UP000005952">
    <property type="component" value="Chromosome"/>
</dbReference>
<proteinExistence type="predicted"/>
<accession>N0AZC8</accession>
<reference evidence="1 2" key="1">
    <citation type="journal article" date="2013" name="Genome Announc.">
        <title>Genome sequences for three denitrifying bacterial strains isolated from a uranium- and nitrate-contaminated subsurface environment.</title>
        <authorList>
            <person name="Venkatramanan R."/>
            <person name="Prakash O."/>
            <person name="Woyke T."/>
            <person name="Chain P."/>
            <person name="Goodwin L.A."/>
            <person name="Watson D."/>
            <person name="Brooks S."/>
            <person name="Kostka J.E."/>
            <person name="Green S.J."/>
        </authorList>
    </citation>
    <scope>NUCLEOTIDE SEQUENCE [LARGE SCALE GENOMIC DNA]</scope>
    <source>
        <strain evidence="1 2">1NES1</strain>
    </source>
</reference>
<evidence type="ECO:0000313" key="1">
    <source>
        <dbReference type="EMBL" id="AGK56474.1"/>
    </source>
</evidence>
<dbReference type="STRING" id="670307.HYPDE_23943"/>
<dbReference type="HOGENOM" id="CLU_2806654_0_0_5"/>
<sequence length="67" mass="7351">MHALKVVDQQQKQLTCGKTARASGIFLDAMQRTKTSRAQLPGLLKIVLNQIVVTVRAATSQSAFLRI</sequence>
<evidence type="ECO:0000313" key="2">
    <source>
        <dbReference type="Proteomes" id="UP000005952"/>
    </source>
</evidence>
<gene>
    <name evidence="1" type="ORF">HYPDE_23943</name>
</gene>
<dbReference type="EMBL" id="CP005587">
    <property type="protein sequence ID" value="AGK56474.1"/>
    <property type="molecule type" value="Genomic_DNA"/>
</dbReference>
<dbReference type="KEGG" id="hdt:HYPDE_23943"/>
<name>N0AZC8_9HYPH</name>
<protein>
    <submittedName>
        <fullName evidence="1">Uncharacterized protein</fullName>
    </submittedName>
</protein>
<organism evidence="1 2">
    <name type="scientific">Hyphomicrobium denitrificans 1NES1</name>
    <dbReference type="NCBI Taxonomy" id="670307"/>
    <lineage>
        <taxon>Bacteria</taxon>
        <taxon>Pseudomonadati</taxon>
        <taxon>Pseudomonadota</taxon>
        <taxon>Alphaproteobacteria</taxon>
        <taxon>Hyphomicrobiales</taxon>
        <taxon>Hyphomicrobiaceae</taxon>
        <taxon>Hyphomicrobium</taxon>
    </lineage>
</organism>
<dbReference type="AlphaFoldDB" id="N0AZC8"/>